<name>A0A239D8Z7_9BACT</name>
<keyword evidence="8" id="KW-1185">Reference proteome</keyword>
<dbReference type="PANTHER" id="PTHR14226">
    <property type="entry name" value="NEUROPATHY TARGET ESTERASE/SWISS CHEESE D.MELANOGASTER"/>
    <property type="match status" value="1"/>
</dbReference>
<dbReference type="EMBL" id="FZOU01000001">
    <property type="protein sequence ID" value="SNS28093.1"/>
    <property type="molecule type" value="Genomic_DNA"/>
</dbReference>
<dbReference type="GO" id="GO:0016042">
    <property type="term" value="P:lipid catabolic process"/>
    <property type="evidence" value="ECO:0007669"/>
    <property type="project" value="UniProtKB-UniRule"/>
</dbReference>
<sequence>MQPKIGITIDVYSTPTNFIRSTCSNSARLLAGAVVVVSAFTGSLLCQTNAQPNTPATTPATAAAQIAPGARNGAPAANPQQGGDTKSASQQKENTRASGKLLALDPLAPAVAPPNRTGRPRIGLALGGGGALALSEIGALQWFEEHHIPVDVVAGTSMGCMVGALYSSGKTVDQLKRVMDDSVFNQVFSLSSSYQSRSYRRREDSRELPNAVAVGLKHGVHFRNSVLVDQGLNAFLDRQFLNYDDQTDFNNLPIPLRCISTDLNEAVPVTFARGSVPDAVRASVSLPGIFRPFEMNGHEYVDGGVLYNLPTQTVKDMNADVILAFSLPLAPTTNADLGSILGVLARSFSVAIEGAEREQRKLANVVIMPDLKGFGAADYLKAPELAVRGYQAAEANKAALLPYALSDQQWNAYLIAREAKRRAPAGPVLRVRVQAPGPDATRAIQRLFAPLVNQPVDTRKIEALLDQVRADGRYDVDYTVGYETAQQFAAQSNNQAAVPKDAADVKVATTLGQAPAPTAPTPKQQPGAPLPKPGTVPDAPSPGSGTTPQAITAENPTGAAPDLTADSLADIPVRPIILVTVADKKTGPPTLLVGANVEAQTTAVTRATIEGILIQQDFGGYGSELRSNFKLGYETEIGSEYFRPINFLSSVSGENHTVFYSPHADWLRQPYSIYRNQVRVADRQLQRVGGGLDLGVTNRRNMDLRGGVEFTYIDWTTLVGADGAPNFSGGSQRAHVRYTYDTQDRALVPQFGIHITTEAAFLYDAVGSRNAPQLSAQGSYSYSKKDEKGKAGKNTFVFASEGGTMFNRNVAEPFRYTLGGPLRLSASAIDEYRGTDYFLVEPAYLRRVASLPQPLGQNLYVGVAYEAAQMYAPGVSTITRQDVYFGVVAETPLGIITFAPAIGDDGHRKFVFTLGKLF</sequence>
<dbReference type="SUPFAM" id="SSF52151">
    <property type="entry name" value="FabD/lysophospholipase-like"/>
    <property type="match status" value="1"/>
</dbReference>
<dbReference type="InterPro" id="IPR050301">
    <property type="entry name" value="NTE"/>
</dbReference>
<dbReference type="InterPro" id="IPR016035">
    <property type="entry name" value="Acyl_Trfase/lysoPLipase"/>
</dbReference>
<keyword evidence="2 4" id="KW-0442">Lipid degradation</keyword>
<feature type="compositionally biased region" description="Polar residues" evidence="5">
    <location>
        <begin position="543"/>
        <end position="555"/>
    </location>
</feature>
<feature type="compositionally biased region" description="Polar residues" evidence="5">
    <location>
        <begin position="80"/>
        <end position="92"/>
    </location>
</feature>
<accession>A0A239D8Z7</accession>
<dbReference type="Proteomes" id="UP000198356">
    <property type="component" value="Unassembled WGS sequence"/>
</dbReference>
<evidence type="ECO:0000256" key="1">
    <source>
        <dbReference type="ARBA" id="ARBA00022801"/>
    </source>
</evidence>
<proteinExistence type="predicted"/>
<dbReference type="RefSeq" id="WP_089406632.1">
    <property type="nucleotide sequence ID" value="NZ_FZOU01000001.1"/>
</dbReference>
<dbReference type="AlphaFoldDB" id="A0A239D8Z7"/>
<feature type="short sequence motif" description="DGA/G" evidence="4">
    <location>
        <begin position="302"/>
        <end position="304"/>
    </location>
</feature>
<evidence type="ECO:0000256" key="2">
    <source>
        <dbReference type="ARBA" id="ARBA00022963"/>
    </source>
</evidence>
<protein>
    <submittedName>
        <fullName evidence="7">NTE family protein</fullName>
    </submittedName>
</protein>
<evidence type="ECO:0000313" key="8">
    <source>
        <dbReference type="Proteomes" id="UP000198356"/>
    </source>
</evidence>
<feature type="short sequence motif" description="GXSXG" evidence="4">
    <location>
        <begin position="155"/>
        <end position="159"/>
    </location>
</feature>
<dbReference type="OrthoDB" id="9770965at2"/>
<comment type="caution">
    <text evidence="4">Lacks conserved residue(s) required for the propagation of feature annotation.</text>
</comment>
<dbReference type="Gene3D" id="3.40.1090.10">
    <property type="entry name" value="Cytosolic phospholipase A2 catalytic domain"/>
    <property type="match status" value="2"/>
</dbReference>
<evidence type="ECO:0000259" key="6">
    <source>
        <dbReference type="PROSITE" id="PS51635"/>
    </source>
</evidence>
<feature type="active site" description="Nucleophile" evidence="4">
    <location>
        <position position="157"/>
    </location>
</feature>
<dbReference type="PANTHER" id="PTHR14226:SF29">
    <property type="entry name" value="NEUROPATHY TARGET ESTERASE SWS"/>
    <property type="match status" value="1"/>
</dbReference>
<feature type="compositionally biased region" description="Low complexity" evidence="5">
    <location>
        <begin position="513"/>
        <end position="527"/>
    </location>
</feature>
<reference evidence="7 8" key="1">
    <citation type="submission" date="2017-06" db="EMBL/GenBank/DDBJ databases">
        <authorList>
            <person name="Kim H.J."/>
            <person name="Triplett B.A."/>
        </authorList>
    </citation>
    <scope>NUCLEOTIDE SEQUENCE [LARGE SCALE GENOMIC DNA]</scope>
    <source>
        <strain evidence="7 8">DSM 18704</strain>
    </source>
</reference>
<feature type="compositionally biased region" description="Low complexity" evidence="5">
    <location>
        <begin position="70"/>
        <end position="79"/>
    </location>
</feature>
<dbReference type="Pfam" id="PF01734">
    <property type="entry name" value="Patatin"/>
    <property type="match status" value="1"/>
</dbReference>
<evidence type="ECO:0000256" key="3">
    <source>
        <dbReference type="ARBA" id="ARBA00023098"/>
    </source>
</evidence>
<keyword evidence="3 4" id="KW-0443">Lipid metabolism</keyword>
<evidence type="ECO:0000313" key="7">
    <source>
        <dbReference type="EMBL" id="SNS28093.1"/>
    </source>
</evidence>
<feature type="domain" description="PNPLA" evidence="6">
    <location>
        <begin position="124"/>
        <end position="315"/>
    </location>
</feature>
<dbReference type="InterPro" id="IPR002641">
    <property type="entry name" value="PNPLA_dom"/>
</dbReference>
<gene>
    <name evidence="7" type="ORF">SAMN05421770_101323</name>
</gene>
<keyword evidence="1 4" id="KW-0378">Hydrolase</keyword>
<feature type="region of interest" description="Disordered" evidence="5">
    <location>
        <begin position="513"/>
        <end position="564"/>
    </location>
</feature>
<evidence type="ECO:0000256" key="5">
    <source>
        <dbReference type="SAM" id="MobiDB-lite"/>
    </source>
</evidence>
<feature type="region of interest" description="Disordered" evidence="5">
    <location>
        <begin position="70"/>
        <end position="99"/>
    </location>
</feature>
<organism evidence="7 8">
    <name type="scientific">Granulicella rosea</name>
    <dbReference type="NCBI Taxonomy" id="474952"/>
    <lineage>
        <taxon>Bacteria</taxon>
        <taxon>Pseudomonadati</taxon>
        <taxon>Acidobacteriota</taxon>
        <taxon>Terriglobia</taxon>
        <taxon>Terriglobales</taxon>
        <taxon>Acidobacteriaceae</taxon>
        <taxon>Granulicella</taxon>
    </lineage>
</organism>
<feature type="active site" description="Proton acceptor" evidence="4">
    <location>
        <position position="302"/>
    </location>
</feature>
<dbReference type="PROSITE" id="PS51635">
    <property type="entry name" value="PNPLA"/>
    <property type="match status" value="1"/>
</dbReference>
<evidence type="ECO:0000256" key="4">
    <source>
        <dbReference type="PROSITE-ProRule" id="PRU01161"/>
    </source>
</evidence>
<dbReference type="GO" id="GO:0016787">
    <property type="term" value="F:hydrolase activity"/>
    <property type="evidence" value="ECO:0007669"/>
    <property type="project" value="UniProtKB-UniRule"/>
</dbReference>